<evidence type="ECO:0000256" key="1">
    <source>
        <dbReference type="SAM" id="MobiDB-lite"/>
    </source>
</evidence>
<sequence length="619" mass="65332">MSPQSLLAGLLILAVALGWARLLWRQWRAPAGARSRTWRLALLLALQPLCALLLYRTLVPPTLPTRAGEMTVLTAGATRAQLDASAQGEVLVALPEAPRLRDAGRVPDLATALRRHPGTARVRVVGVGLEARDRDALGEVALEFEPSPLPAGLVALWAPERVAAGDAFRVAGRVHGVDAGSVELLDPAGRRVDVATIAEDGGFAVLGSARTPGTVRFALRVRDGERGTVEEVAVPLWIASEPSPRVLLLAGAPNPEFKYLRRWAADAGMALQVQVAVGGGVTLGDAPVAMNAESLRGFDLAVLDERAWATLGEARRAALAAAVRDGLGVLLRITAPLPDTTRRQLRAFGFEVSAGAATTAVAMPPAIEDETMALARLGPGTADAPVDAALASEAPPELSRRDLRIAAADAATGVASAADWLHWRAEGHGRIALATLVDSYRLVLSGRDDLHAELWSTAFAAATRPRGTAGPEFATDIRAGERTAICRATAQVRVQAPDGTSTRLLPDPAAGGCAGYWPRLPGWHVLLQGDEARPFHVRARDAAPGLRASTLREATQRHVGDAPQRSDAGAQAGVPRRGASWPWFLGWLAATVALWWLERSRFGRTGRRQAADPPATATG</sequence>
<keyword evidence="4" id="KW-1185">Reference proteome</keyword>
<proteinExistence type="predicted"/>
<dbReference type="Proteomes" id="UP001566331">
    <property type="component" value="Unassembled WGS sequence"/>
</dbReference>
<dbReference type="RefSeq" id="WP_370564886.1">
    <property type="nucleotide sequence ID" value="NZ_JBFWIB010000011.1"/>
</dbReference>
<feature type="transmembrane region" description="Helical" evidence="2">
    <location>
        <begin position="6"/>
        <end position="24"/>
    </location>
</feature>
<protein>
    <submittedName>
        <fullName evidence="3">Carboxypeptidase regulatory-like domain-containing protein</fullName>
    </submittedName>
</protein>
<comment type="caution">
    <text evidence="3">The sequence shown here is derived from an EMBL/GenBank/DDBJ whole genome shotgun (WGS) entry which is preliminary data.</text>
</comment>
<dbReference type="EMBL" id="JBFWIC010000012">
    <property type="protein sequence ID" value="MEZ0475059.1"/>
    <property type="molecule type" value="Genomic_DNA"/>
</dbReference>
<evidence type="ECO:0000313" key="4">
    <source>
        <dbReference type="Proteomes" id="UP001566331"/>
    </source>
</evidence>
<keyword evidence="2" id="KW-1133">Transmembrane helix</keyword>
<reference evidence="3 4" key="1">
    <citation type="submission" date="2024-07" db="EMBL/GenBank/DDBJ databases">
        <title>Luteimonas salilacus sp. nov., isolated from the shore soil of Salt Lake in Tibet of China.</title>
        <authorList>
            <person name="Zhang X."/>
            <person name="Li A."/>
        </authorList>
    </citation>
    <scope>NUCLEOTIDE SEQUENCE [LARGE SCALE GENOMIC DNA]</scope>
    <source>
        <strain evidence="3 4">B3-2-R+30</strain>
    </source>
</reference>
<evidence type="ECO:0000313" key="3">
    <source>
        <dbReference type="EMBL" id="MEZ0475059.1"/>
    </source>
</evidence>
<keyword evidence="2" id="KW-0472">Membrane</keyword>
<feature type="region of interest" description="Disordered" evidence="1">
    <location>
        <begin position="554"/>
        <end position="573"/>
    </location>
</feature>
<organism evidence="3 4">
    <name type="scientific">Luteimonas salinilitoris</name>
    <dbReference type="NCBI Taxonomy" id="3237697"/>
    <lineage>
        <taxon>Bacteria</taxon>
        <taxon>Pseudomonadati</taxon>
        <taxon>Pseudomonadota</taxon>
        <taxon>Gammaproteobacteria</taxon>
        <taxon>Lysobacterales</taxon>
        <taxon>Lysobacteraceae</taxon>
        <taxon>Luteimonas</taxon>
    </lineage>
</organism>
<name>A0ABV4HQN4_9GAMM</name>
<gene>
    <name evidence="3" type="ORF">AB6713_10600</name>
</gene>
<evidence type="ECO:0000256" key="2">
    <source>
        <dbReference type="SAM" id="Phobius"/>
    </source>
</evidence>
<keyword evidence="2" id="KW-0812">Transmembrane</keyword>
<feature type="transmembrane region" description="Helical" evidence="2">
    <location>
        <begin position="36"/>
        <end position="55"/>
    </location>
</feature>
<accession>A0ABV4HQN4</accession>